<evidence type="ECO:0000313" key="4">
    <source>
        <dbReference type="Proteomes" id="UP000694559"/>
    </source>
</evidence>
<organism evidence="3 4">
    <name type="scientific">Naja naja</name>
    <name type="common">Indian cobra</name>
    <dbReference type="NCBI Taxonomy" id="35670"/>
    <lineage>
        <taxon>Eukaryota</taxon>
        <taxon>Metazoa</taxon>
        <taxon>Chordata</taxon>
        <taxon>Craniata</taxon>
        <taxon>Vertebrata</taxon>
        <taxon>Euteleostomi</taxon>
        <taxon>Lepidosauria</taxon>
        <taxon>Squamata</taxon>
        <taxon>Bifurcata</taxon>
        <taxon>Unidentata</taxon>
        <taxon>Episquamata</taxon>
        <taxon>Toxicofera</taxon>
        <taxon>Serpentes</taxon>
        <taxon>Colubroidea</taxon>
        <taxon>Elapidae</taxon>
        <taxon>Elapinae</taxon>
        <taxon>Naja</taxon>
    </lineage>
</organism>
<evidence type="ECO:0000256" key="2">
    <source>
        <dbReference type="SAM" id="Phobius"/>
    </source>
</evidence>
<reference evidence="3" key="1">
    <citation type="submission" date="2025-08" db="UniProtKB">
        <authorList>
            <consortium name="Ensembl"/>
        </authorList>
    </citation>
    <scope>IDENTIFICATION</scope>
</reference>
<dbReference type="NCBIfam" id="TIGR01571">
    <property type="entry name" value="A_thal_Cys_rich"/>
    <property type="match status" value="1"/>
</dbReference>
<keyword evidence="2" id="KW-1133">Transmembrane helix</keyword>
<protein>
    <submittedName>
        <fullName evidence="3">PLAC8 like 1</fullName>
    </submittedName>
</protein>
<dbReference type="OMA" id="FCWPLLP"/>
<keyword evidence="2" id="KW-0472">Membrane</keyword>
<evidence type="ECO:0000256" key="1">
    <source>
        <dbReference type="ARBA" id="ARBA00009024"/>
    </source>
</evidence>
<dbReference type="Ensembl" id="ENSNNAT00000020197.1">
    <property type="protein sequence ID" value="ENSNNAP00000019238.1"/>
    <property type="gene ID" value="ENSNNAG00000012852.1"/>
</dbReference>
<proteinExistence type="inferred from homology"/>
<sequence length="198" mass="22438">MNLKKERCSFLFFSSFVSLFLSLFLLSFLLSFFSLLSFINLRFSLLFYDLFIYFTRSKNSAEPVTIQPCATGTLATSNMTTLLHTGGNWSTGLFDICSDKTICMCGLLCSPCLECRLASKYGECFCFPLLLGSTLALRAGIRERHSVHGTLCEDWMAVHCCWPCAICQMAREMRIRPLFQVYKMHRSPPPLLAKDALV</sequence>
<accession>A0A8C6XSS6</accession>
<dbReference type="InterPro" id="IPR006461">
    <property type="entry name" value="PLAC_motif_containing"/>
</dbReference>
<evidence type="ECO:0000313" key="3">
    <source>
        <dbReference type="Ensembl" id="ENSNNAP00000019238.1"/>
    </source>
</evidence>
<dbReference type="Proteomes" id="UP000694559">
    <property type="component" value="Unplaced"/>
</dbReference>
<feature type="transmembrane region" description="Helical" evidence="2">
    <location>
        <begin position="9"/>
        <end position="29"/>
    </location>
</feature>
<keyword evidence="2" id="KW-0812">Transmembrane</keyword>
<dbReference type="Pfam" id="PF04749">
    <property type="entry name" value="PLAC8"/>
    <property type="match status" value="1"/>
</dbReference>
<name>A0A8C6XSS6_NAJNA</name>
<dbReference type="GeneTree" id="ENSGT00940000160864"/>
<gene>
    <name evidence="3" type="primary">PLAC8L1</name>
</gene>
<dbReference type="AlphaFoldDB" id="A0A8C6XSS6"/>
<keyword evidence="4" id="KW-1185">Reference proteome</keyword>
<comment type="similarity">
    <text evidence="1">Belongs to the cornifelin family.</text>
</comment>
<reference evidence="3" key="2">
    <citation type="submission" date="2025-09" db="UniProtKB">
        <authorList>
            <consortium name="Ensembl"/>
        </authorList>
    </citation>
    <scope>IDENTIFICATION</scope>
</reference>
<dbReference type="OrthoDB" id="1045822at2759"/>
<dbReference type="PANTHER" id="PTHR15907">
    <property type="entry name" value="DUF614 FAMILY PROTEIN-RELATED"/>
    <property type="match status" value="1"/>
</dbReference>